<keyword evidence="3" id="KW-1185">Reference proteome</keyword>
<accession>A0A917PCU8</accession>
<gene>
    <name evidence="2" type="ORF">GCM10010121_097410</name>
</gene>
<proteinExistence type="predicted"/>
<dbReference type="Pfam" id="PF05199">
    <property type="entry name" value="GMC_oxred_C"/>
    <property type="match status" value="1"/>
</dbReference>
<comment type="caution">
    <text evidence="2">The sequence shown here is derived from an EMBL/GenBank/DDBJ whole genome shotgun (WGS) entry which is preliminary data.</text>
</comment>
<reference evidence="2" key="2">
    <citation type="submission" date="2020-09" db="EMBL/GenBank/DDBJ databases">
        <authorList>
            <person name="Sun Q."/>
            <person name="Ohkuma M."/>
        </authorList>
    </citation>
    <scope>NUCLEOTIDE SEQUENCE</scope>
    <source>
        <strain evidence="2">JCM 3086</strain>
    </source>
</reference>
<sequence length="57" mass="6546">MGRGAELTLTSADPDVLPQLRFRYMSEPELQRIRSGGRLVARLLEQPARWRELVGHD</sequence>
<organism evidence="2 3">
    <name type="scientific">Streptomyces brasiliensis</name>
    <dbReference type="NCBI Taxonomy" id="1954"/>
    <lineage>
        <taxon>Bacteria</taxon>
        <taxon>Bacillati</taxon>
        <taxon>Actinomycetota</taxon>
        <taxon>Actinomycetes</taxon>
        <taxon>Kitasatosporales</taxon>
        <taxon>Streptomycetaceae</taxon>
        <taxon>Streptomyces</taxon>
    </lineage>
</organism>
<evidence type="ECO:0000313" key="3">
    <source>
        <dbReference type="Proteomes" id="UP000657574"/>
    </source>
</evidence>
<evidence type="ECO:0000313" key="2">
    <source>
        <dbReference type="EMBL" id="GGJ71316.1"/>
    </source>
</evidence>
<dbReference type="EMBL" id="BMQA01000129">
    <property type="protein sequence ID" value="GGJ71316.1"/>
    <property type="molecule type" value="Genomic_DNA"/>
</dbReference>
<dbReference type="Proteomes" id="UP000657574">
    <property type="component" value="Unassembled WGS sequence"/>
</dbReference>
<reference evidence="2" key="1">
    <citation type="journal article" date="2014" name="Int. J. Syst. Evol. Microbiol.">
        <title>Complete genome sequence of Corynebacterium casei LMG S-19264T (=DSM 44701T), isolated from a smear-ripened cheese.</title>
        <authorList>
            <consortium name="US DOE Joint Genome Institute (JGI-PGF)"/>
            <person name="Walter F."/>
            <person name="Albersmeier A."/>
            <person name="Kalinowski J."/>
            <person name="Ruckert C."/>
        </authorList>
    </citation>
    <scope>NUCLEOTIDE SEQUENCE</scope>
    <source>
        <strain evidence="2">JCM 3086</strain>
    </source>
</reference>
<dbReference type="InterPro" id="IPR007867">
    <property type="entry name" value="GMC_OxRtase_C"/>
</dbReference>
<dbReference type="AlphaFoldDB" id="A0A917PCU8"/>
<dbReference type="GO" id="GO:0016614">
    <property type="term" value="F:oxidoreductase activity, acting on CH-OH group of donors"/>
    <property type="evidence" value="ECO:0007669"/>
    <property type="project" value="InterPro"/>
</dbReference>
<name>A0A917PCU8_9ACTN</name>
<feature type="domain" description="Glucose-methanol-choline oxidoreductase C-terminal" evidence="1">
    <location>
        <begin position="6"/>
        <end position="50"/>
    </location>
</feature>
<evidence type="ECO:0000259" key="1">
    <source>
        <dbReference type="Pfam" id="PF05199"/>
    </source>
</evidence>
<protein>
    <recommendedName>
        <fullName evidence="1">Glucose-methanol-choline oxidoreductase C-terminal domain-containing protein</fullName>
    </recommendedName>
</protein>